<name>A0A7D9JHG9_PARCT</name>
<sequence length="263" mass="30727">MGNIIPLESRKRQEIEDLANSMLETFASEYRTVYGCQVFTSHEESDEYMFPFALKFSPWERLDYPIKKGYLTKQGVIRKTWRRRFFVVQPNYLIDYYENEEAYEKGLKPKGTINPCGYRTVSNLEDELTKRRKKLAAMLGVAHQDSPEKFPKHIFGVVHEKLRSYFIHADSDEEKLEWVEMFRLCCACVKGFNIVDPICQTTFNKAISKTLTAYANPEYHNYRGPEEKVICDVVTAEIDCRFMVEVCGNVKGNFAAKMKIRDQ</sequence>
<dbReference type="Pfam" id="PF26089">
    <property type="entry name" value="PH_Niban2"/>
    <property type="match status" value="1"/>
</dbReference>
<dbReference type="AlphaFoldDB" id="A0A7D9JHG9"/>
<proteinExistence type="predicted"/>
<dbReference type="SMART" id="SM00233">
    <property type="entry name" value="PH"/>
    <property type="match status" value="1"/>
</dbReference>
<dbReference type="SUPFAM" id="SSF50729">
    <property type="entry name" value="PH domain-like"/>
    <property type="match status" value="1"/>
</dbReference>
<dbReference type="EMBL" id="CACRXK020016262">
    <property type="protein sequence ID" value="CAB4029576.1"/>
    <property type="molecule type" value="Genomic_DNA"/>
</dbReference>
<evidence type="ECO:0000313" key="1">
    <source>
        <dbReference type="EMBL" id="CAB4029576.1"/>
    </source>
</evidence>
<evidence type="ECO:0000313" key="2">
    <source>
        <dbReference type="Proteomes" id="UP001152795"/>
    </source>
</evidence>
<dbReference type="InterPro" id="IPR026088">
    <property type="entry name" value="Niban-like"/>
</dbReference>
<accession>A0A7D9JHG9</accession>
<dbReference type="Proteomes" id="UP001152795">
    <property type="component" value="Unassembled WGS sequence"/>
</dbReference>
<gene>
    <name evidence="1" type="ORF">PACLA_8A020986</name>
</gene>
<dbReference type="OrthoDB" id="9010513at2759"/>
<organism evidence="1 2">
    <name type="scientific">Paramuricea clavata</name>
    <name type="common">Red gorgonian</name>
    <name type="synonym">Violescent sea-whip</name>
    <dbReference type="NCBI Taxonomy" id="317549"/>
    <lineage>
        <taxon>Eukaryota</taxon>
        <taxon>Metazoa</taxon>
        <taxon>Cnidaria</taxon>
        <taxon>Anthozoa</taxon>
        <taxon>Octocorallia</taxon>
        <taxon>Malacalcyonacea</taxon>
        <taxon>Plexauridae</taxon>
        <taxon>Paramuricea</taxon>
    </lineage>
</organism>
<keyword evidence="2" id="KW-1185">Reference proteome</keyword>
<dbReference type="PROSITE" id="PS50003">
    <property type="entry name" value="PH_DOMAIN"/>
    <property type="match status" value="1"/>
</dbReference>
<comment type="caution">
    <text evidence="1">The sequence shown here is derived from an EMBL/GenBank/DDBJ whole genome shotgun (WGS) entry which is preliminary data.</text>
</comment>
<reference evidence="1" key="1">
    <citation type="submission" date="2020-04" db="EMBL/GenBank/DDBJ databases">
        <authorList>
            <person name="Alioto T."/>
            <person name="Alioto T."/>
            <person name="Gomez Garrido J."/>
        </authorList>
    </citation>
    <scope>NUCLEOTIDE SEQUENCE</scope>
    <source>
        <strain evidence="1">A484AB</strain>
    </source>
</reference>
<dbReference type="PANTHER" id="PTHR14392:SF8">
    <property type="entry name" value="PH DOMAIN-CONTAINING PROTEIN DDB_G0267786"/>
    <property type="match status" value="1"/>
</dbReference>
<dbReference type="InterPro" id="IPR001849">
    <property type="entry name" value="PH_domain"/>
</dbReference>
<dbReference type="InterPro" id="IPR011993">
    <property type="entry name" value="PH-like_dom_sf"/>
</dbReference>
<protein>
    <submittedName>
        <fullName evidence="1">Uncharacterized protein</fullName>
    </submittedName>
</protein>
<feature type="non-terminal residue" evidence="1">
    <location>
        <position position="263"/>
    </location>
</feature>
<dbReference type="Gene3D" id="2.30.29.30">
    <property type="entry name" value="Pleckstrin-homology domain (PH domain)/Phosphotyrosine-binding domain (PTB)"/>
    <property type="match status" value="1"/>
</dbReference>
<dbReference type="PANTHER" id="PTHR14392">
    <property type="entry name" value="NIBAN FAMILY MEMBER"/>
    <property type="match status" value="1"/>
</dbReference>